<gene>
    <name evidence="3" type="ORF">QQS21_005414</name>
</gene>
<feature type="compositionally biased region" description="Low complexity" evidence="2">
    <location>
        <begin position="7"/>
        <end position="20"/>
    </location>
</feature>
<evidence type="ECO:0000256" key="2">
    <source>
        <dbReference type="SAM" id="MobiDB-lite"/>
    </source>
</evidence>
<accession>A0AAJ0G0Z0</accession>
<protein>
    <submittedName>
        <fullName evidence="3">Uncharacterized protein</fullName>
    </submittedName>
</protein>
<feature type="region of interest" description="Disordered" evidence="2">
    <location>
        <begin position="1"/>
        <end position="36"/>
    </location>
</feature>
<keyword evidence="4" id="KW-1185">Reference proteome</keyword>
<proteinExistence type="predicted"/>
<reference evidence="3" key="1">
    <citation type="submission" date="2023-06" db="EMBL/GenBank/DDBJ databases">
        <title>Conoideocrella luteorostrata (Hypocreales: Clavicipitaceae), a potential biocontrol fungus for elongate hemlock scale in United States Christmas tree production areas.</title>
        <authorList>
            <person name="Barrett H."/>
            <person name="Lovett B."/>
            <person name="Macias A.M."/>
            <person name="Stajich J.E."/>
            <person name="Kasson M.T."/>
        </authorList>
    </citation>
    <scope>NUCLEOTIDE SEQUENCE</scope>
    <source>
        <strain evidence="3">ARSEF 14590</strain>
    </source>
</reference>
<dbReference type="EMBL" id="JASWJB010000089">
    <property type="protein sequence ID" value="KAK2599152.1"/>
    <property type="molecule type" value="Genomic_DNA"/>
</dbReference>
<dbReference type="AlphaFoldDB" id="A0AAJ0G0Z0"/>
<evidence type="ECO:0000256" key="1">
    <source>
        <dbReference type="SAM" id="Coils"/>
    </source>
</evidence>
<organism evidence="3 4">
    <name type="scientific">Conoideocrella luteorostrata</name>
    <dbReference type="NCBI Taxonomy" id="1105319"/>
    <lineage>
        <taxon>Eukaryota</taxon>
        <taxon>Fungi</taxon>
        <taxon>Dikarya</taxon>
        <taxon>Ascomycota</taxon>
        <taxon>Pezizomycotina</taxon>
        <taxon>Sordariomycetes</taxon>
        <taxon>Hypocreomycetidae</taxon>
        <taxon>Hypocreales</taxon>
        <taxon>Clavicipitaceae</taxon>
        <taxon>Conoideocrella</taxon>
    </lineage>
</organism>
<dbReference type="Proteomes" id="UP001251528">
    <property type="component" value="Unassembled WGS sequence"/>
</dbReference>
<evidence type="ECO:0000313" key="3">
    <source>
        <dbReference type="EMBL" id="KAK2599152.1"/>
    </source>
</evidence>
<feature type="coiled-coil region" evidence="1">
    <location>
        <begin position="56"/>
        <end position="83"/>
    </location>
</feature>
<name>A0AAJ0G0Z0_9HYPO</name>
<evidence type="ECO:0000313" key="4">
    <source>
        <dbReference type="Proteomes" id="UP001251528"/>
    </source>
</evidence>
<keyword evidence="1" id="KW-0175">Coiled coil</keyword>
<comment type="caution">
    <text evidence="3">The sequence shown here is derived from an EMBL/GenBank/DDBJ whole genome shotgun (WGS) entry which is preliminary data.</text>
</comment>
<sequence length="101" mass="11833">MNTESSPATPAPALQPALPLDMGFTQMDPNTPPSSPEYVPNICQQLEMVEYCRVLAETRRIECNQLREIIRELEMKIQSIMKRQTQHHMMFERQRISKRNM</sequence>